<name>A0A915HGZ5_ROMCU</name>
<keyword evidence="1" id="KW-1185">Reference proteome</keyword>
<dbReference type="AlphaFoldDB" id="A0A915HGZ5"/>
<accession>A0A915HGZ5</accession>
<evidence type="ECO:0000313" key="1">
    <source>
        <dbReference type="Proteomes" id="UP000887565"/>
    </source>
</evidence>
<dbReference type="WBParaSite" id="nRc.2.0.1.t00888-RA">
    <property type="protein sequence ID" value="nRc.2.0.1.t00888-RA"/>
    <property type="gene ID" value="nRc.2.0.1.g00888"/>
</dbReference>
<dbReference type="Proteomes" id="UP000887565">
    <property type="component" value="Unplaced"/>
</dbReference>
<reference evidence="2" key="1">
    <citation type="submission" date="2022-11" db="UniProtKB">
        <authorList>
            <consortium name="WormBaseParasite"/>
        </authorList>
    </citation>
    <scope>IDENTIFICATION</scope>
</reference>
<proteinExistence type="predicted"/>
<protein>
    <submittedName>
        <fullName evidence="2">Uncharacterized protein</fullName>
    </submittedName>
</protein>
<organism evidence="1 2">
    <name type="scientific">Romanomermis culicivorax</name>
    <name type="common">Nematode worm</name>
    <dbReference type="NCBI Taxonomy" id="13658"/>
    <lineage>
        <taxon>Eukaryota</taxon>
        <taxon>Metazoa</taxon>
        <taxon>Ecdysozoa</taxon>
        <taxon>Nematoda</taxon>
        <taxon>Enoplea</taxon>
        <taxon>Dorylaimia</taxon>
        <taxon>Mermithida</taxon>
        <taxon>Mermithoidea</taxon>
        <taxon>Mermithidae</taxon>
        <taxon>Romanomermis</taxon>
    </lineage>
</organism>
<sequence length="75" mass="8535">MEIDKITLGIAFKIGSFSHGNFKSDFLAKLQEKTAFEGISAKIDSTNKFFGASRRVNVYKITYSYWFKSEGILLE</sequence>
<evidence type="ECO:0000313" key="2">
    <source>
        <dbReference type="WBParaSite" id="nRc.2.0.1.t00888-RA"/>
    </source>
</evidence>